<protein>
    <recommendedName>
        <fullName evidence="5">L-lysine 2,3-aminomutase</fullName>
    </recommendedName>
    <alternativeName>
        <fullName evidence="13">EF-P post-translational modification enzyme B</fullName>
    </alternativeName>
</protein>
<dbReference type="SFLD" id="SFLDF00314">
    <property type="entry name" value="L-lysine_2_3-aminomutase_(yjeK"/>
    <property type="match status" value="1"/>
</dbReference>
<dbReference type="InterPro" id="IPR007197">
    <property type="entry name" value="rSAM"/>
</dbReference>
<comment type="cofactor">
    <cofactor evidence="3">
        <name>[4Fe-4S] cluster</name>
        <dbReference type="ChEBI" id="CHEBI:49883"/>
    </cofactor>
</comment>
<evidence type="ECO:0000256" key="4">
    <source>
        <dbReference type="ARBA" id="ARBA00008703"/>
    </source>
</evidence>
<evidence type="ECO:0000259" key="16">
    <source>
        <dbReference type="PROSITE" id="PS51918"/>
    </source>
</evidence>
<dbReference type="SUPFAM" id="SSF102114">
    <property type="entry name" value="Radical SAM enzymes"/>
    <property type="match status" value="1"/>
</dbReference>
<feature type="modified residue" description="N6-(pyridoxal phosphate)lysine" evidence="15">
    <location>
        <position position="351"/>
    </location>
</feature>
<keyword evidence="11 14" id="KW-0411">Iron-sulfur</keyword>
<dbReference type="InterPro" id="IPR058240">
    <property type="entry name" value="rSAM_sf"/>
</dbReference>
<keyword evidence="12" id="KW-0413">Isomerase</keyword>
<dbReference type="NCBIfam" id="TIGR03821">
    <property type="entry name" value="EFP_modif_epmB"/>
    <property type="match status" value="1"/>
</dbReference>
<evidence type="ECO:0000256" key="15">
    <source>
        <dbReference type="PIRSR" id="PIRSR603739-50"/>
    </source>
</evidence>
<dbReference type="InterPro" id="IPR013785">
    <property type="entry name" value="Aldolase_TIM"/>
</dbReference>
<evidence type="ECO:0000256" key="11">
    <source>
        <dbReference type="ARBA" id="ARBA00023014"/>
    </source>
</evidence>
<evidence type="ECO:0000256" key="8">
    <source>
        <dbReference type="ARBA" id="ARBA00022723"/>
    </source>
</evidence>
<evidence type="ECO:0000256" key="7">
    <source>
        <dbReference type="ARBA" id="ARBA00022691"/>
    </source>
</evidence>
<evidence type="ECO:0000256" key="10">
    <source>
        <dbReference type="ARBA" id="ARBA00023004"/>
    </source>
</evidence>
<evidence type="ECO:0000256" key="12">
    <source>
        <dbReference type="ARBA" id="ARBA00023235"/>
    </source>
</evidence>
<dbReference type="PANTHER" id="PTHR30538:SF1">
    <property type="entry name" value="L-LYSINE 2,3-AMINOMUTASE"/>
    <property type="match status" value="1"/>
</dbReference>
<dbReference type="InterPro" id="IPR022462">
    <property type="entry name" value="EpmB"/>
</dbReference>
<proteinExistence type="inferred from homology"/>
<name>A0AA90NUV1_9GAMM</name>
<evidence type="ECO:0000256" key="6">
    <source>
        <dbReference type="ARBA" id="ARBA00022485"/>
    </source>
</evidence>
<dbReference type="PIRSF" id="PIRSF004911">
    <property type="entry name" value="DUF160"/>
    <property type="match status" value="1"/>
</dbReference>
<comment type="caution">
    <text evidence="17">The sequence shown here is derived from an EMBL/GenBank/DDBJ whole genome shotgun (WGS) entry which is preliminary data.</text>
</comment>
<dbReference type="GO" id="GO:0051539">
    <property type="term" value="F:4 iron, 4 sulfur cluster binding"/>
    <property type="evidence" value="ECO:0007669"/>
    <property type="project" value="UniProtKB-KW"/>
</dbReference>
<keyword evidence="7" id="KW-0949">S-adenosyl-L-methionine</keyword>
<accession>A0AA90NUV1</accession>
<dbReference type="InterPro" id="IPR003739">
    <property type="entry name" value="Lys_aminomutase/Glu_NH3_mut"/>
</dbReference>
<keyword evidence="6 14" id="KW-0004">4Fe-4S</keyword>
<dbReference type="PROSITE" id="PS51918">
    <property type="entry name" value="RADICAL_SAM"/>
    <property type="match status" value="1"/>
</dbReference>
<evidence type="ECO:0000256" key="2">
    <source>
        <dbReference type="ARBA" id="ARBA00001933"/>
    </source>
</evidence>
<organism evidence="17 18">
    <name type="scientific">Candidatus Endonucleibacter bathymodioli</name>
    <dbReference type="NCBI Taxonomy" id="539814"/>
    <lineage>
        <taxon>Bacteria</taxon>
        <taxon>Pseudomonadati</taxon>
        <taxon>Pseudomonadota</taxon>
        <taxon>Gammaproteobacteria</taxon>
        <taxon>Oceanospirillales</taxon>
        <taxon>Endozoicomonadaceae</taxon>
        <taxon>Candidatus Endonucleibacter</taxon>
    </lineage>
</organism>
<feature type="binding site" evidence="14">
    <location>
        <position position="139"/>
    </location>
    <ligand>
        <name>[4Fe-4S] cluster</name>
        <dbReference type="ChEBI" id="CHEBI:49883"/>
        <note>4Fe-4S-S-AdoMet</note>
    </ligand>
</feature>
<comment type="cofactor">
    <cofactor evidence="2 15">
        <name>pyridoxal 5'-phosphate</name>
        <dbReference type="ChEBI" id="CHEBI:597326"/>
    </cofactor>
</comment>
<evidence type="ECO:0000256" key="14">
    <source>
        <dbReference type="PIRSR" id="PIRSR004911-1"/>
    </source>
</evidence>
<dbReference type="Proteomes" id="UP001178148">
    <property type="component" value="Unassembled WGS sequence"/>
</dbReference>
<evidence type="ECO:0000313" key="17">
    <source>
        <dbReference type="EMBL" id="MDP0589447.1"/>
    </source>
</evidence>
<keyword evidence="9 15" id="KW-0663">Pyridoxal phosphate</keyword>
<dbReference type="PANTHER" id="PTHR30538">
    <property type="entry name" value="LYSINE 2,3-AMINOMUTASE-RELATED"/>
    <property type="match status" value="1"/>
</dbReference>
<sequence>MVIIPCSRLRVHTQSSKETSMAQKTFIGQENIHWQKALSNSISSPRELLSLLELDPSLLPEAIKADKQFSLKVPKAFASRMEKGNPKDPLLLQVLPLGKELLETKGYSLDPLAENKQTPQNGVIHKYYGRLLLITSGVCAINCRFCFRRHFPYGDNQLVGESWSNALSYISSDSTIKEVILSGGDPLAASDKRLENLVSALSEISHVETLRIHTRLPIVIPQRITKEMLRWLTSSRLKPVVVIHCNHVNEIDSSVEAALTRLQQAGVILLNQTVLLKGINDSSEALIELNQKLFHSSVLPYYLHLLDPVQGAAHFDVDDAIAKRLIKTIMAKCPGYLVPRLVRETTNCPCKTPV</sequence>
<dbReference type="CDD" id="cd01335">
    <property type="entry name" value="Radical_SAM"/>
    <property type="match status" value="1"/>
</dbReference>
<evidence type="ECO:0000256" key="9">
    <source>
        <dbReference type="ARBA" id="ARBA00022898"/>
    </source>
</evidence>
<evidence type="ECO:0000256" key="13">
    <source>
        <dbReference type="ARBA" id="ARBA00030756"/>
    </source>
</evidence>
<evidence type="ECO:0000313" key="18">
    <source>
        <dbReference type="Proteomes" id="UP001178148"/>
    </source>
</evidence>
<feature type="binding site" evidence="14">
    <location>
        <position position="143"/>
    </location>
    <ligand>
        <name>[4Fe-4S] cluster</name>
        <dbReference type="ChEBI" id="CHEBI:49883"/>
        <note>4Fe-4S-S-AdoMet</note>
    </ligand>
</feature>
<dbReference type="SFLD" id="SFLDG01070">
    <property type="entry name" value="PLP-dependent"/>
    <property type="match status" value="1"/>
</dbReference>
<evidence type="ECO:0000256" key="5">
    <source>
        <dbReference type="ARBA" id="ARBA00022363"/>
    </source>
</evidence>
<dbReference type="NCBIfam" id="TIGR00238">
    <property type="entry name" value="KamA family radical SAM protein"/>
    <property type="match status" value="1"/>
</dbReference>
<reference evidence="17 18" key="1">
    <citation type="journal article" date="2023" name="bioRxiv">
        <title>An intranuclear bacterial parasite of deep-sea mussels expresses apoptosis inhibitors acquired from its host.</title>
        <authorList>
            <person name="Gonzalez Porras M.A."/>
            <person name="Assie A."/>
            <person name="Tietjen M."/>
            <person name="Violette M."/>
            <person name="Kleiner M."/>
            <person name="Gruber-Vodicka H."/>
            <person name="Dubilier N."/>
            <person name="Leisch N."/>
        </authorList>
    </citation>
    <scope>NUCLEOTIDE SEQUENCE [LARGE SCALE GENOMIC DNA]</scope>
    <source>
        <strain evidence="17">IAP13</strain>
    </source>
</reference>
<dbReference type="SFLD" id="SFLDS00029">
    <property type="entry name" value="Radical_SAM"/>
    <property type="match status" value="1"/>
</dbReference>
<feature type="binding site" evidence="14">
    <location>
        <position position="146"/>
    </location>
    <ligand>
        <name>[4Fe-4S] cluster</name>
        <dbReference type="ChEBI" id="CHEBI:49883"/>
        <note>4Fe-4S-S-AdoMet</note>
    </ligand>
</feature>
<gene>
    <name evidence="17" type="primary">epmB</name>
    <name evidence="17" type="ORF">QS748_09765</name>
</gene>
<dbReference type="Gene3D" id="3.20.20.70">
    <property type="entry name" value="Aldolase class I"/>
    <property type="match status" value="1"/>
</dbReference>
<keyword evidence="8 14" id="KW-0479">Metal-binding</keyword>
<dbReference type="AlphaFoldDB" id="A0AA90NUV1"/>
<evidence type="ECO:0000256" key="3">
    <source>
        <dbReference type="ARBA" id="ARBA00001966"/>
    </source>
</evidence>
<comment type="catalytic activity">
    <reaction evidence="1">
        <text>L-lysine = D-beta-lysine</text>
        <dbReference type="Rhea" id="RHEA:44148"/>
        <dbReference type="ChEBI" id="CHEBI:32551"/>
        <dbReference type="ChEBI" id="CHEBI:84138"/>
    </reaction>
</comment>
<dbReference type="EMBL" id="JASXSV010000014">
    <property type="protein sequence ID" value="MDP0589447.1"/>
    <property type="molecule type" value="Genomic_DNA"/>
</dbReference>
<dbReference type="GO" id="GO:0046872">
    <property type="term" value="F:metal ion binding"/>
    <property type="evidence" value="ECO:0007669"/>
    <property type="project" value="UniProtKB-KW"/>
</dbReference>
<feature type="domain" description="Radical SAM core" evidence="16">
    <location>
        <begin position="125"/>
        <end position="340"/>
    </location>
</feature>
<keyword evidence="18" id="KW-1185">Reference proteome</keyword>
<dbReference type="GO" id="GO:0016853">
    <property type="term" value="F:isomerase activity"/>
    <property type="evidence" value="ECO:0007669"/>
    <property type="project" value="UniProtKB-KW"/>
</dbReference>
<keyword evidence="10" id="KW-0408">Iron</keyword>
<comment type="similarity">
    <text evidence="4">Belongs to the radical SAM superfamily. KamA family.</text>
</comment>
<evidence type="ECO:0000256" key="1">
    <source>
        <dbReference type="ARBA" id="ARBA00001352"/>
    </source>
</evidence>